<dbReference type="Gene3D" id="2.60.120.920">
    <property type="match status" value="1"/>
</dbReference>
<dbReference type="Pfam" id="PF00622">
    <property type="entry name" value="SPRY"/>
    <property type="match status" value="1"/>
</dbReference>
<dbReference type="PRINTS" id="PR01407">
    <property type="entry name" value="BUTYPHLNCDUF"/>
</dbReference>
<evidence type="ECO:0000313" key="2">
    <source>
        <dbReference type="EMBL" id="EPQ19247.1"/>
    </source>
</evidence>
<organism evidence="2 3">
    <name type="scientific">Myotis brandtii</name>
    <name type="common">Brandt's bat</name>
    <dbReference type="NCBI Taxonomy" id="109478"/>
    <lineage>
        <taxon>Eukaryota</taxon>
        <taxon>Metazoa</taxon>
        <taxon>Chordata</taxon>
        <taxon>Craniata</taxon>
        <taxon>Vertebrata</taxon>
        <taxon>Euteleostomi</taxon>
        <taxon>Mammalia</taxon>
        <taxon>Eutheria</taxon>
        <taxon>Laurasiatheria</taxon>
        <taxon>Chiroptera</taxon>
        <taxon>Yangochiroptera</taxon>
        <taxon>Vespertilionidae</taxon>
        <taxon>Myotis</taxon>
    </lineage>
</organism>
<dbReference type="Proteomes" id="UP000052978">
    <property type="component" value="Unassembled WGS sequence"/>
</dbReference>
<protein>
    <submittedName>
        <fullName evidence="2">Butyrophilin subfamily 1 member A1</fullName>
    </submittedName>
</protein>
<feature type="domain" description="B30.2/SPRY" evidence="1">
    <location>
        <begin position="1"/>
        <end position="93"/>
    </location>
</feature>
<accession>S7QDF8</accession>
<dbReference type="PANTHER" id="PTHR24103">
    <property type="entry name" value="E3 UBIQUITIN-PROTEIN LIGASE TRIM"/>
    <property type="match status" value="1"/>
</dbReference>
<dbReference type="InterPro" id="IPR003879">
    <property type="entry name" value="Butyrophylin_SPRY"/>
</dbReference>
<dbReference type="InterPro" id="IPR003877">
    <property type="entry name" value="SPRY_dom"/>
</dbReference>
<dbReference type="EMBL" id="KE164622">
    <property type="protein sequence ID" value="EPQ19247.1"/>
    <property type="molecule type" value="Genomic_DNA"/>
</dbReference>
<dbReference type="SMART" id="SM00449">
    <property type="entry name" value="SPRY"/>
    <property type="match status" value="1"/>
</dbReference>
<dbReference type="InterPro" id="IPR001870">
    <property type="entry name" value="B30.2/SPRY"/>
</dbReference>
<evidence type="ECO:0000313" key="3">
    <source>
        <dbReference type="Proteomes" id="UP000052978"/>
    </source>
</evidence>
<evidence type="ECO:0000259" key="1">
    <source>
        <dbReference type="PROSITE" id="PS50188"/>
    </source>
</evidence>
<dbReference type="InterPro" id="IPR013320">
    <property type="entry name" value="ConA-like_dom_sf"/>
</dbReference>
<dbReference type="InterPro" id="IPR043136">
    <property type="entry name" value="B30.2/SPRY_sf"/>
</dbReference>
<dbReference type="SUPFAM" id="SSF49899">
    <property type="entry name" value="Concanavalin A-like lectins/glucanases"/>
    <property type="match status" value="1"/>
</dbReference>
<name>S7QDF8_MYOBR</name>
<sequence>MSPQNGFWAIRLYEGAYWALTSPETPLSLKQTPRKLGIFLDYEAGDVSFYNMTDGSHIFSFPKNTFSGALKPLFRLWSSDSGSLTICPGGRIRRTSDVLIDIPN</sequence>
<dbReference type="InterPro" id="IPR050143">
    <property type="entry name" value="TRIM/RBCC"/>
</dbReference>
<reference evidence="2 3" key="1">
    <citation type="journal article" date="2013" name="Nat. Commun.">
        <title>Genome analysis reveals insights into physiology and longevity of the Brandt's bat Myotis brandtii.</title>
        <authorList>
            <person name="Seim I."/>
            <person name="Fang X."/>
            <person name="Xiong Z."/>
            <person name="Lobanov A.V."/>
            <person name="Huang Z."/>
            <person name="Ma S."/>
            <person name="Feng Y."/>
            <person name="Turanov A.A."/>
            <person name="Zhu Y."/>
            <person name="Lenz T.L."/>
            <person name="Gerashchenko M.V."/>
            <person name="Fan D."/>
            <person name="Hee Yim S."/>
            <person name="Yao X."/>
            <person name="Jordan D."/>
            <person name="Xiong Y."/>
            <person name="Ma Y."/>
            <person name="Lyapunov A.N."/>
            <person name="Chen G."/>
            <person name="Kulakova O.I."/>
            <person name="Sun Y."/>
            <person name="Lee S.G."/>
            <person name="Bronson R.T."/>
            <person name="Moskalev A.A."/>
            <person name="Sunyaev S.R."/>
            <person name="Zhang G."/>
            <person name="Krogh A."/>
            <person name="Wang J."/>
            <person name="Gladyshev V.N."/>
        </authorList>
    </citation>
    <scope>NUCLEOTIDE SEQUENCE [LARGE SCALE GENOMIC DNA]</scope>
</reference>
<dbReference type="PROSITE" id="PS50188">
    <property type="entry name" value="B302_SPRY"/>
    <property type="match status" value="1"/>
</dbReference>
<dbReference type="AlphaFoldDB" id="S7QDF8"/>
<proteinExistence type="predicted"/>
<gene>
    <name evidence="2" type="ORF">D623_10001186</name>
</gene>
<keyword evidence="3" id="KW-1185">Reference proteome</keyword>